<gene>
    <name evidence="1" type="ORF">CLUMA_CG007340</name>
</gene>
<accession>A0A1J1I0L7</accession>
<dbReference type="Proteomes" id="UP000183832">
    <property type="component" value="Unassembled WGS sequence"/>
</dbReference>
<keyword evidence="2" id="KW-1185">Reference proteome</keyword>
<proteinExistence type="predicted"/>
<evidence type="ECO:0000313" key="2">
    <source>
        <dbReference type="Proteomes" id="UP000183832"/>
    </source>
</evidence>
<reference evidence="1 2" key="1">
    <citation type="submission" date="2015-04" db="EMBL/GenBank/DDBJ databases">
        <authorList>
            <person name="Syromyatnikov M.Y."/>
            <person name="Popov V.N."/>
        </authorList>
    </citation>
    <scope>NUCLEOTIDE SEQUENCE [LARGE SCALE GENOMIC DNA]</scope>
</reference>
<organism evidence="1 2">
    <name type="scientific">Clunio marinus</name>
    <dbReference type="NCBI Taxonomy" id="568069"/>
    <lineage>
        <taxon>Eukaryota</taxon>
        <taxon>Metazoa</taxon>
        <taxon>Ecdysozoa</taxon>
        <taxon>Arthropoda</taxon>
        <taxon>Hexapoda</taxon>
        <taxon>Insecta</taxon>
        <taxon>Pterygota</taxon>
        <taxon>Neoptera</taxon>
        <taxon>Endopterygota</taxon>
        <taxon>Diptera</taxon>
        <taxon>Nematocera</taxon>
        <taxon>Chironomoidea</taxon>
        <taxon>Chironomidae</taxon>
        <taxon>Clunio</taxon>
    </lineage>
</organism>
<dbReference type="EMBL" id="CVRI01000038">
    <property type="protein sequence ID" value="CRK93813.1"/>
    <property type="molecule type" value="Genomic_DNA"/>
</dbReference>
<evidence type="ECO:0000313" key="1">
    <source>
        <dbReference type="EMBL" id="CRK93813.1"/>
    </source>
</evidence>
<protein>
    <submittedName>
        <fullName evidence="1">CLUMA_CG007340, isoform A</fullName>
    </submittedName>
</protein>
<name>A0A1J1I0L7_9DIPT</name>
<sequence length="72" mass="8386">MKKSNKNIVNMLPLPFSILSSHRIPKITGSNRRMVKCERFFCDNFMLCKEIKRLSQINSLESFSLSEAHENP</sequence>
<dbReference type="AlphaFoldDB" id="A0A1J1I0L7"/>